<name>A0A2P5X467_GOSBA</name>
<dbReference type="OrthoDB" id="999492at2759"/>
<organism evidence="1 2">
    <name type="scientific">Gossypium barbadense</name>
    <name type="common">Sea Island cotton</name>
    <name type="synonym">Hibiscus barbadensis</name>
    <dbReference type="NCBI Taxonomy" id="3634"/>
    <lineage>
        <taxon>Eukaryota</taxon>
        <taxon>Viridiplantae</taxon>
        <taxon>Streptophyta</taxon>
        <taxon>Embryophyta</taxon>
        <taxon>Tracheophyta</taxon>
        <taxon>Spermatophyta</taxon>
        <taxon>Magnoliopsida</taxon>
        <taxon>eudicotyledons</taxon>
        <taxon>Gunneridae</taxon>
        <taxon>Pentapetalae</taxon>
        <taxon>rosids</taxon>
        <taxon>malvids</taxon>
        <taxon>Malvales</taxon>
        <taxon>Malvaceae</taxon>
        <taxon>Malvoideae</taxon>
        <taxon>Gossypium</taxon>
    </lineage>
</organism>
<dbReference type="PANTHER" id="PTHR32108:SF9">
    <property type="entry name" value="REVERSE TRANSCRIPTASE RNASE H-LIKE DOMAIN-CONTAINING PROTEIN"/>
    <property type="match status" value="1"/>
</dbReference>
<dbReference type="PANTHER" id="PTHR32108">
    <property type="entry name" value="DNA-DIRECTED RNA POLYMERASE SUBUNIT ALPHA"/>
    <property type="match status" value="1"/>
</dbReference>
<evidence type="ECO:0000313" key="2">
    <source>
        <dbReference type="Proteomes" id="UP000239757"/>
    </source>
</evidence>
<dbReference type="EMBL" id="KZ665712">
    <property type="protein sequence ID" value="PPR98120.1"/>
    <property type="molecule type" value="Genomic_DNA"/>
</dbReference>
<protein>
    <submittedName>
        <fullName evidence="1">Uncharacterized protein</fullName>
    </submittedName>
</protein>
<gene>
    <name evidence="1" type="ORF">GOBAR_AA22539</name>
</gene>
<sequence length="165" mass="19070">MMDNKEIGIFYKSEKSIPKPHRRECERSRRGRQTTKIFEGKDAKGHSFCEFHGIEGHDIQSCEEFRNLLQNMMDNKEIGIFYKSEEVDRGEICASNNQSSGFPYSADRPLIIYYDAKKEPVKPKMIIEVPSPFPYKNNKTVPWRYDVNIVTPEVGNSKAITEDVG</sequence>
<proteinExistence type="predicted"/>
<accession>A0A2P5X467</accession>
<dbReference type="Proteomes" id="UP000239757">
    <property type="component" value="Unassembled WGS sequence"/>
</dbReference>
<dbReference type="AlphaFoldDB" id="A0A2P5X467"/>
<reference evidence="1 2" key="1">
    <citation type="submission" date="2015-01" db="EMBL/GenBank/DDBJ databases">
        <title>Genome of allotetraploid Gossypium barbadense reveals genomic plasticity and fiber elongation in cotton evolution.</title>
        <authorList>
            <person name="Chen X."/>
            <person name="Liu X."/>
            <person name="Zhao B."/>
            <person name="Zheng H."/>
            <person name="Hu Y."/>
            <person name="Lu G."/>
            <person name="Yang C."/>
            <person name="Chen J."/>
            <person name="Shan C."/>
            <person name="Zhang L."/>
            <person name="Zhou Y."/>
            <person name="Wang L."/>
            <person name="Guo W."/>
            <person name="Bai Y."/>
            <person name="Ruan J."/>
            <person name="Shangguan X."/>
            <person name="Mao Y."/>
            <person name="Jiang J."/>
            <person name="Zhu Y."/>
            <person name="Lei J."/>
            <person name="Kang H."/>
            <person name="Chen S."/>
            <person name="He X."/>
            <person name="Wang R."/>
            <person name="Wang Y."/>
            <person name="Chen J."/>
            <person name="Wang L."/>
            <person name="Yu S."/>
            <person name="Wang B."/>
            <person name="Wei J."/>
            <person name="Song S."/>
            <person name="Lu X."/>
            <person name="Gao Z."/>
            <person name="Gu W."/>
            <person name="Deng X."/>
            <person name="Ma D."/>
            <person name="Wang S."/>
            <person name="Liang W."/>
            <person name="Fang L."/>
            <person name="Cai C."/>
            <person name="Zhu X."/>
            <person name="Zhou B."/>
            <person name="Zhang Y."/>
            <person name="Chen Z."/>
            <person name="Xu S."/>
            <person name="Zhu R."/>
            <person name="Wang S."/>
            <person name="Zhang T."/>
            <person name="Zhao G."/>
        </authorList>
    </citation>
    <scope>NUCLEOTIDE SEQUENCE [LARGE SCALE GENOMIC DNA]</scope>
    <source>
        <strain evidence="2">cv. Xinhai21</strain>
        <tissue evidence="1">Leaf</tissue>
    </source>
</reference>
<evidence type="ECO:0000313" key="1">
    <source>
        <dbReference type="EMBL" id="PPR98120.1"/>
    </source>
</evidence>